<dbReference type="OMA" id="FYDFDYI"/>
<dbReference type="PANTHER" id="PTHR11717">
    <property type="entry name" value="LOW MOLECULAR WEIGHT PROTEIN TYROSINE PHOSPHATASE"/>
    <property type="match status" value="1"/>
</dbReference>
<dbReference type="InterPro" id="IPR002115">
    <property type="entry name" value="Tyr_Pase_low_mol_wt_mml"/>
</dbReference>
<evidence type="ECO:0000256" key="2">
    <source>
        <dbReference type="ARBA" id="ARBA00011063"/>
    </source>
</evidence>
<dbReference type="InterPro" id="IPR017867">
    <property type="entry name" value="Tyr_phospatase_low_mol_wt"/>
</dbReference>
<dbReference type="FunFam" id="3.40.50.2300:FF:000105">
    <property type="entry name" value="Low molecular weight phosphotyrosine protein"/>
    <property type="match status" value="1"/>
</dbReference>
<feature type="active site" evidence="6">
    <location>
        <position position="22"/>
    </location>
</feature>
<dbReference type="PANTHER" id="PTHR11717:SF29">
    <property type="entry name" value="ACID PHOSPHATASE"/>
    <property type="match status" value="1"/>
</dbReference>
<evidence type="ECO:0000256" key="3">
    <source>
        <dbReference type="ARBA" id="ARBA00022490"/>
    </source>
</evidence>
<comment type="catalytic activity">
    <reaction evidence="7">
        <text>a phosphate monoester + H2O = an alcohol + phosphate</text>
        <dbReference type="Rhea" id="RHEA:15017"/>
        <dbReference type="ChEBI" id="CHEBI:15377"/>
        <dbReference type="ChEBI" id="CHEBI:30879"/>
        <dbReference type="ChEBI" id="CHEBI:43474"/>
        <dbReference type="ChEBI" id="CHEBI:67140"/>
        <dbReference type="EC" id="3.1.3.2"/>
    </reaction>
</comment>
<evidence type="ECO:0000256" key="6">
    <source>
        <dbReference type="PIRSR" id="PIRSR617867-1"/>
    </source>
</evidence>
<dbReference type="EC" id="3.1.3.2" evidence="7"/>
<dbReference type="AlphaFoldDB" id="A0A336K2Q2"/>
<evidence type="ECO:0000259" key="8">
    <source>
        <dbReference type="SMART" id="SM00226"/>
    </source>
</evidence>
<name>A0A336K2Q2_CULSO</name>
<dbReference type="PRINTS" id="PR00719">
    <property type="entry name" value="LMWPTPASE"/>
</dbReference>
<evidence type="ECO:0000256" key="4">
    <source>
        <dbReference type="ARBA" id="ARBA00022801"/>
    </source>
</evidence>
<dbReference type="Gene3D" id="3.40.50.2300">
    <property type="match status" value="1"/>
</dbReference>
<proteinExistence type="inferred from homology"/>
<dbReference type="EC" id="3.1.3.48" evidence="7"/>
<comment type="similarity">
    <text evidence="2 7">Belongs to the low molecular weight phosphotyrosine protein phosphatase family.</text>
</comment>
<dbReference type="InterPro" id="IPR050438">
    <property type="entry name" value="LMW_PTPase"/>
</dbReference>
<dbReference type="SUPFAM" id="SSF52788">
    <property type="entry name" value="Phosphotyrosine protein phosphatases I"/>
    <property type="match status" value="1"/>
</dbReference>
<dbReference type="CDD" id="cd16343">
    <property type="entry name" value="LMWPTP"/>
    <property type="match status" value="1"/>
</dbReference>
<keyword evidence="3 7" id="KW-0963">Cytoplasm</keyword>
<keyword evidence="5 7" id="KW-0904">Protein phosphatase</keyword>
<dbReference type="PRINTS" id="PR00720">
    <property type="entry name" value="MAMMALPTPASE"/>
</dbReference>
<keyword evidence="4 7" id="KW-0378">Hydrolase</keyword>
<reference evidence="10" key="2">
    <citation type="submission" date="2018-07" db="EMBL/GenBank/DDBJ databases">
        <authorList>
            <person name="Quirk P.G."/>
            <person name="Krulwich T.A."/>
        </authorList>
    </citation>
    <scope>NUCLEOTIDE SEQUENCE</scope>
</reference>
<evidence type="ECO:0000256" key="7">
    <source>
        <dbReference type="RuleBase" id="RU368115"/>
    </source>
</evidence>
<sequence length="179" mass="20484">MSTSGKTNEIKVLFICIGNSCRSPMAEAILTSRLEQITKEKNVELCWTVDSAAIANWNCGYPPEDRCIAVLKENDISTTHIARQISLYDFYAFDYIFGMDYSNMRDLHERAPEDHTAKIELLCKYDPYNEGIIRDPYFDHGIESFRKCFVQISRCLDKFIEKKLQIIPNTSLSSSSNSG</sequence>
<dbReference type="InterPro" id="IPR036196">
    <property type="entry name" value="Ptyr_pPase_sf"/>
</dbReference>
<comment type="function">
    <text evidence="7">Acts on tyrosine phosphorylated proteins, low-MW aryl phosphates and natural and synthetic acyl phosphates.</text>
</comment>
<evidence type="ECO:0000313" key="10">
    <source>
        <dbReference type="EMBL" id="SSX19644.1"/>
    </source>
</evidence>
<dbReference type="SMART" id="SM00226">
    <property type="entry name" value="LMWPc"/>
    <property type="match status" value="1"/>
</dbReference>
<dbReference type="GO" id="GO:0005737">
    <property type="term" value="C:cytoplasm"/>
    <property type="evidence" value="ECO:0007669"/>
    <property type="project" value="UniProtKB-SubCell"/>
</dbReference>
<evidence type="ECO:0000256" key="5">
    <source>
        <dbReference type="ARBA" id="ARBA00022912"/>
    </source>
</evidence>
<dbReference type="Pfam" id="PF01451">
    <property type="entry name" value="LMWPc"/>
    <property type="match status" value="1"/>
</dbReference>
<feature type="active site" description="Proton donor" evidence="6">
    <location>
        <position position="135"/>
    </location>
</feature>
<dbReference type="EMBL" id="UFQS01000094">
    <property type="protein sequence ID" value="SSW99264.1"/>
    <property type="molecule type" value="Genomic_DNA"/>
</dbReference>
<reference evidence="9" key="1">
    <citation type="submission" date="2018-04" db="EMBL/GenBank/DDBJ databases">
        <authorList>
            <person name="Go L.Y."/>
            <person name="Mitchell J.A."/>
        </authorList>
    </citation>
    <scope>NUCLEOTIDE SEQUENCE</scope>
    <source>
        <tissue evidence="9">Whole organism</tissue>
    </source>
</reference>
<evidence type="ECO:0000313" key="9">
    <source>
        <dbReference type="EMBL" id="SSW99264.1"/>
    </source>
</evidence>
<dbReference type="InterPro" id="IPR023485">
    <property type="entry name" value="Ptyr_pPase"/>
</dbReference>
<protein>
    <recommendedName>
        <fullName evidence="7">Low molecular weight phosphotyrosine protein phosphatase</fullName>
        <shortName evidence="7">LMW-PTP</shortName>
        <shortName evidence="7">LMW-PTPase</shortName>
        <ecNumber evidence="7">3.1.3.2</ecNumber>
        <ecNumber evidence="7">3.1.3.48</ecNumber>
    </recommendedName>
    <alternativeName>
        <fullName evidence="7">Low molecular weight cytosolic acid phosphatase</fullName>
    </alternativeName>
</protein>
<dbReference type="EMBL" id="UFQT01000094">
    <property type="protein sequence ID" value="SSX19644.1"/>
    <property type="molecule type" value="Genomic_DNA"/>
</dbReference>
<gene>
    <name evidence="9" type="primary">CSON015252</name>
</gene>
<organism evidence="9">
    <name type="scientific">Culicoides sonorensis</name>
    <name type="common">Biting midge</name>
    <dbReference type="NCBI Taxonomy" id="179676"/>
    <lineage>
        <taxon>Eukaryota</taxon>
        <taxon>Metazoa</taxon>
        <taxon>Ecdysozoa</taxon>
        <taxon>Arthropoda</taxon>
        <taxon>Hexapoda</taxon>
        <taxon>Insecta</taxon>
        <taxon>Pterygota</taxon>
        <taxon>Neoptera</taxon>
        <taxon>Endopterygota</taxon>
        <taxon>Diptera</taxon>
        <taxon>Nematocera</taxon>
        <taxon>Chironomoidea</taxon>
        <taxon>Ceratopogonidae</taxon>
        <taxon>Ceratopogoninae</taxon>
        <taxon>Culicoides</taxon>
        <taxon>Monoculicoides</taxon>
    </lineage>
</organism>
<accession>A0A336K2Q2</accession>
<feature type="active site" description="Nucleophile" evidence="6">
    <location>
        <position position="16"/>
    </location>
</feature>
<dbReference type="GO" id="GO:0004726">
    <property type="term" value="F:non-membrane spanning protein tyrosine phosphatase activity"/>
    <property type="evidence" value="ECO:0007669"/>
    <property type="project" value="InterPro"/>
</dbReference>
<dbReference type="GO" id="GO:0003993">
    <property type="term" value="F:acid phosphatase activity"/>
    <property type="evidence" value="ECO:0007669"/>
    <property type="project" value="UniProtKB-UniRule"/>
</dbReference>
<evidence type="ECO:0000256" key="1">
    <source>
        <dbReference type="ARBA" id="ARBA00004496"/>
    </source>
</evidence>
<comment type="catalytic activity">
    <reaction evidence="7">
        <text>O-phospho-L-tyrosyl-[protein] + H2O = L-tyrosyl-[protein] + phosphate</text>
        <dbReference type="Rhea" id="RHEA:10684"/>
        <dbReference type="Rhea" id="RHEA-COMP:10136"/>
        <dbReference type="Rhea" id="RHEA-COMP:20101"/>
        <dbReference type="ChEBI" id="CHEBI:15377"/>
        <dbReference type="ChEBI" id="CHEBI:43474"/>
        <dbReference type="ChEBI" id="CHEBI:46858"/>
        <dbReference type="ChEBI" id="CHEBI:61978"/>
        <dbReference type="EC" id="3.1.3.48"/>
    </reaction>
</comment>
<comment type="subcellular location">
    <subcellularLocation>
        <location evidence="1 7">Cytoplasm</location>
    </subcellularLocation>
</comment>
<feature type="domain" description="Phosphotyrosine protein phosphatase I" evidence="8">
    <location>
        <begin position="10"/>
        <end position="162"/>
    </location>
</feature>
<dbReference type="VEuPathDB" id="VectorBase:CSON015252"/>